<proteinExistence type="predicted"/>
<evidence type="ECO:0000313" key="1">
    <source>
        <dbReference type="EMBL" id="MCI86087.1"/>
    </source>
</evidence>
<keyword evidence="2" id="KW-1185">Reference proteome</keyword>
<organism evidence="1 2">
    <name type="scientific">Trifolium medium</name>
    <dbReference type="NCBI Taxonomy" id="97028"/>
    <lineage>
        <taxon>Eukaryota</taxon>
        <taxon>Viridiplantae</taxon>
        <taxon>Streptophyta</taxon>
        <taxon>Embryophyta</taxon>
        <taxon>Tracheophyta</taxon>
        <taxon>Spermatophyta</taxon>
        <taxon>Magnoliopsida</taxon>
        <taxon>eudicotyledons</taxon>
        <taxon>Gunneridae</taxon>
        <taxon>Pentapetalae</taxon>
        <taxon>rosids</taxon>
        <taxon>fabids</taxon>
        <taxon>Fabales</taxon>
        <taxon>Fabaceae</taxon>
        <taxon>Papilionoideae</taxon>
        <taxon>50 kb inversion clade</taxon>
        <taxon>NPAAA clade</taxon>
        <taxon>Hologalegina</taxon>
        <taxon>IRL clade</taxon>
        <taxon>Trifolieae</taxon>
        <taxon>Trifolium</taxon>
    </lineage>
</organism>
<accession>A0A392VE05</accession>
<protein>
    <submittedName>
        <fullName evidence="1">Importin-5</fullName>
    </submittedName>
</protein>
<reference evidence="1 2" key="1">
    <citation type="journal article" date="2018" name="Front. Plant Sci.">
        <title>Red Clover (Trifolium pratense) and Zigzag Clover (T. medium) - A Picture of Genomic Similarities and Differences.</title>
        <authorList>
            <person name="Dluhosova J."/>
            <person name="Istvanek J."/>
            <person name="Nedelnik J."/>
            <person name="Repkova J."/>
        </authorList>
    </citation>
    <scope>NUCLEOTIDE SEQUENCE [LARGE SCALE GENOMIC DNA]</scope>
    <source>
        <strain evidence="2">cv. 10/8</strain>
        <tissue evidence="1">Leaf</tissue>
    </source>
</reference>
<dbReference type="Proteomes" id="UP000265520">
    <property type="component" value="Unassembled WGS sequence"/>
</dbReference>
<feature type="non-terminal residue" evidence="1">
    <location>
        <position position="61"/>
    </location>
</feature>
<dbReference type="AlphaFoldDB" id="A0A392VE05"/>
<sequence length="61" mass="6916">MIQVAEIEDASDELRYEAVNIVKELDTENVTAMEGVIKNLFREDMRRVVAVAINMMACIVD</sequence>
<dbReference type="EMBL" id="LXQA011131619">
    <property type="protein sequence ID" value="MCI86087.1"/>
    <property type="molecule type" value="Genomic_DNA"/>
</dbReference>
<evidence type="ECO:0000313" key="2">
    <source>
        <dbReference type="Proteomes" id="UP000265520"/>
    </source>
</evidence>
<name>A0A392VE05_9FABA</name>
<comment type="caution">
    <text evidence="1">The sequence shown here is derived from an EMBL/GenBank/DDBJ whole genome shotgun (WGS) entry which is preliminary data.</text>
</comment>